<reference evidence="5 6" key="1">
    <citation type="submission" date="2018-10" db="EMBL/GenBank/DDBJ databases">
        <title>Genomic Encyclopedia of Type Strains, Phase IV (KMG-IV): sequencing the most valuable type-strain genomes for metagenomic binning, comparative biology and taxonomic classification.</title>
        <authorList>
            <person name="Goeker M."/>
        </authorList>
    </citation>
    <scope>NUCLEOTIDE SEQUENCE [LARGE SCALE GENOMIC DNA]</scope>
    <source>
        <strain evidence="5 6">DSM 4734</strain>
    </source>
</reference>
<dbReference type="Pfam" id="PF10531">
    <property type="entry name" value="SLBB"/>
    <property type="match status" value="1"/>
</dbReference>
<name>A0A495D3Y3_9PROT</name>
<keyword evidence="1 2" id="KW-0732">Signal</keyword>
<feature type="domain" description="Soluble ligand binding" evidence="4">
    <location>
        <begin position="131"/>
        <end position="182"/>
    </location>
</feature>
<dbReference type="PANTHER" id="PTHR33619">
    <property type="entry name" value="POLYSACCHARIDE EXPORT PROTEIN GFCE-RELATED"/>
    <property type="match status" value="1"/>
</dbReference>
<evidence type="ECO:0000313" key="5">
    <source>
        <dbReference type="EMBL" id="RKQ95499.1"/>
    </source>
</evidence>
<dbReference type="RefSeq" id="WP_121212154.1">
    <property type="nucleotide sequence ID" value="NZ_RBIM01000006.1"/>
</dbReference>
<dbReference type="EMBL" id="RBIM01000006">
    <property type="protein sequence ID" value="RKQ95499.1"/>
    <property type="molecule type" value="Genomic_DNA"/>
</dbReference>
<evidence type="ECO:0000259" key="4">
    <source>
        <dbReference type="Pfam" id="PF10531"/>
    </source>
</evidence>
<feature type="domain" description="Polysaccharide export protein N-terminal" evidence="3">
    <location>
        <begin position="47"/>
        <end position="120"/>
    </location>
</feature>
<dbReference type="Gene3D" id="3.30.1950.10">
    <property type="entry name" value="wza like domain"/>
    <property type="match status" value="1"/>
</dbReference>
<organism evidence="5 6">
    <name type="scientific">Maricaulis maris</name>
    <dbReference type="NCBI Taxonomy" id="74318"/>
    <lineage>
        <taxon>Bacteria</taxon>
        <taxon>Pseudomonadati</taxon>
        <taxon>Pseudomonadota</taxon>
        <taxon>Alphaproteobacteria</taxon>
        <taxon>Maricaulales</taxon>
        <taxon>Maricaulaceae</taxon>
        <taxon>Maricaulis</taxon>
    </lineage>
</organism>
<evidence type="ECO:0000256" key="2">
    <source>
        <dbReference type="SAM" id="SignalP"/>
    </source>
</evidence>
<comment type="caution">
    <text evidence="5">The sequence shown here is derived from an EMBL/GenBank/DDBJ whole genome shotgun (WGS) entry which is preliminary data.</text>
</comment>
<dbReference type="Pfam" id="PF02563">
    <property type="entry name" value="Poly_export"/>
    <property type="match status" value="1"/>
</dbReference>
<dbReference type="InterPro" id="IPR019554">
    <property type="entry name" value="Soluble_ligand-bd"/>
</dbReference>
<sequence length="246" mass="25825">MSAIRHGLCAAALLLAPLALSACAATPSGPPATANWGEPRFAAWQDTDPAYRFFPGDTIDVTVHSAPELSRSALIGPDGRVSLPLLGNVMVAAKTDYEIANTLADAYARDILVSPIIEVRRAALGPQNIIVGGEVNAPGLVELTGPVGALEAVMMAGGFQNTAARGDVVVLRRQPGGGLMMRTVNLHDALRGRSGADAIQIRRHDIIFVPRSTVAEVGVFFEQYVSGILPLDQAFSYAIADAITND</sequence>
<dbReference type="Gene3D" id="3.10.560.10">
    <property type="entry name" value="Outer membrane lipoprotein wza domain like"/>
    <property type="match status" value="1"/>
</dbReference>
<dbReference type="GO" id="GO:0015159">
    <property type="term" value="F:polysaccharide transmembrane transporter activity"/>
    <property type="evidence" value="ECO:0007669"/>
    <property type="project" value="InterPro"/>
</dbReference>
<gene>
    <name evidence="5" type="ORF">C7435_2602</name>
</gene>
<proteinExistence type="predicted"/>
<evidence type="ECO:0000313" key="6">
    <source>
        <dbReference type="Proteomes" id="UP000273675"/>
    </source>
</evidence>
<dbReference type="PROSITE" id="PS51257">
    <property type="entry name" value="PROKAR_LIPOPROTEIN"/>
    <property type="match status" value="1"/>
</dbReference>
<dbReference type="PANTHER" id="PTHR33619:SF3">
    <property type="entry name" value="POLYSACCHARIDE EXPORT PROTEIN GFCE-RELATED"/>
    <property type="match status" value="1"/>
</dbReference>
<accession>A0A495D3Y3</accession>
<evidence type="ECO:0000259" key="3">
    <source>
        <dbReference type="Pfam" id="PF02563"/>
    </source>
</evidence>
<dbReference type="InterPro" id="IPR049712">
    <property type="entry name" value="Poly_export"/>
</dbReference>
<evidence type="ECO:0000256" key="1">
    <source>
        <dbReference type="ARBA" id="ARBA00022729"/>
    </source>
</evidence>
<dbReference type="InterPro" id="IPR003715">
    <property type="entry name" value="Poly_export_N"/>
</dbReference>
<dbReference type="OrthoDB" id="197007at2"/>
<dbReference type="AlphaFoldDB" id="A0A495D3Y3"/>
<feature type="signal peptide" evidence="2">
    <location>
        <begin position="1"/>
        <end position="24"/>
    </location>
</feature>
<dbReference type="Proteomes" id="UP000273675">
    <property type="component" value="Unassembled WGS sequence"/>
</dbReference>
<feature type="chain" id="PRO_5019776449" evidence="2">
    <location>
        <begin position="25"/>
        <end position="246"/>
    </location>
</feature>
<protein>
    <submittedName>
        <fullName evidence="5">Polysaccharide export outer membrane protein</fullName>
    </submittedName>
</protein>